<keyword evidence="3" id="KW-1185">Reference proteome</keyword>
<reference evidence="2" key="1">
    <citation type="submission" date="2020-01" db="EMBL/GenBank/DDBJ databases">
        <authorList>
            <person name="Mishra B."/>
        </authorList>
    </citation>
    <scope>NUCLEOTIDE SEQUENCE [LARGE SCALE GENOMIC DNA]</scope>
</reference>
<dbReference type="AlphaFoldDB" id="A0A6D2K414"/>
<sequence>MSSKVSTKKEQEPPSLTRSLPDDMIVDIVARVPRRYYPTSISLVSKSFRDLVASPELYKRRSLLGCTEHCLYAVLHNQNTRDYRLYILNSNNRLVLIRPVPLIMPYEAKCVAVKSKIYVIGGSLCEVTRCIDCISHKVQTISNMPKPMFHAVATSIDRNIYVIGRCFCDSNHLSGREWPKKVTVLDTETQMWEPELTKPDIKVKELSPDVVVVMEDKIYMRGVENSFVCRPKESKWEVDEMLNSKIWDDACAVEGVLYYHDRDENKLRAYDPKQRCWSVVQGLEELLSRMARISYTNTASYGGKLAIFFHIKTEIWCAEIALERRQGVEIWGKMQWCDVVIDDEMVYMNHCLAVTI</sequence>
<dbReference type="InterPro" id="IPR036047">
    <property type="entry name" value="F-box-like_dom_sf"/>
</dbReference>
<dbReference type="InterPro" id="IPR001810">
    <property type="entry name" value="F-box_dom"/>
</dbReference>
<evidence type="ECO:0000313" key="3">
    <source>
        <dbReference type="Proteomes" id="UP000467841"/>
    </source>
</evidence>
<dbReference type="CDD" id="cd22152">
    <property type="entry name" value="F-box_AtAFR-like"/>
    <property type="match status" value="1"/>
</dbReference>
<proteinExistence type="predicted"/>
<dbReference type="SUPFAM" id="SSF117281">
    <property type="entry name" value="Kelch motif"/>
    <property type="match status" value="1"/>
</dbReference>
<dbReference type="InterPro" id="IPR015915">
    <property type="entry name" value="Kelch-typ_b-propeller"/>
</dbReference>
<dbReference type="PROSITE" id="PS50181">
    <property type="entry name" value="FBOX"/>
    <property type="match status" value="1"/>
</dbReference>
<name>A0A6D2K414_9BRAS</name>
<dbReference type="Proteomes" id="UP000467841">
    <property type="component" value="Unassembled WGS sequence"/>
</dbReference>
<gene>
    <name evidence="2" type="ORF">MERR_LOCUS31428</name>
</gene>
<dbReference type="EMBL" id="CACVBM020001296">
    <property type="protein sequence ID" value="CAA7044193.1"/>
    <property type="molecule type" value="Genomic_DNA"/>
</dbReference>
<comment type="caution">
    <text evidence="2">The sequence shown here is derived from an EMBL/GenBank/DDBJ whole genome shotgun (WGS) entry which is preliminary data.</text>
</comment>
<dbReference type="InterPro" id="IPR057499">
    <property type="entry name" value="Kelch_FKB95"/>
</dbReference>
<dbReference type="SUPFAM" id="SSF81383">
    <property type="entry name" value="F-box domain"/>
    <property type="match status" value="1"/>
</dbReference>
<dbReference type="Gene3D" id="1.20.1280.50">
    <property type="match status" value="1"/>
</dbReference>
<accession>A0A6D2K414</accession>
<dbReference type="Pfam" id="PF25210">
    <property type="entry name" value="Kelch_FKB95"/>
    <property type="match status" value="1"/>
</dbReference>
<protein>
    <recommendedName>
        <fullName evidence="1">F-box domain-containing protein</fullName>
    </recommendedName>
</protein>
<dbReference type="PANTHER" id="PTHR24414:SF184">
    <property type="entry name" value="GALACTOSE OXIDASE_KELCH REPEAT SUPERFAMILY PROTEIN"/>
    <property type="match status" value="1"/>
</dbReference>
<dbReference type="OrthoDB" id="1112317at2759"/>
<dbReference type="PANTHER" id="PTHR24414">
    <property type="entry name" value="F-BOX/KELCH-REPEAT PROTEIN SKIP4"/>
    <property type="match status" value="1"/>
</dbReference>
<dbReference type="InterPro" id="IPR050354">
    <property type="entry name" value="F-box/kelch-repeat_ARATH"/>
</dbReference>
<dbReference type="Pfam" id="PF00646">
    <property type="entry name" value="F-box"/>
    <property type="match status" value="1"/>
</dbReference>
<dbReference type="Gene3D" id="2.120.10.80">
    <property type="entry name" value="Kelch-type beta propeller"/>
    <property type="match status" value="1"/>
</dbReference>
<evidence type="ECO:0000259" key="1">
    <source>
        <dbReference type="PROSITE" id="PS50181"/>
    </source>
</evidence>
<organism evidence="2 3">
    <name type="scientific">Microthlaspi erraticum</name>
    <dbReference type="NCBI Taxonomy" id="1685480"/>
    <lineage>
        <taxon>Eukaryota</taxon>
        <taxon>Viridiplantae</taxon>
        <taxon>Streptophyta</taxon>
        <taxon>Embryophyta</taxon>
        <taxon>Tracheophyta</taxon>
        <taxon>Spermatophyta</taxon>
        <taxon>Magnoliopsida</taxon>
        <taxon>eudicotyledons</taxon>
        <taxon>Gunneridae</taxon>
        <taxon>Pentapetalae</taxon>
        <taxon>rosids</taxon>
        <taxon>malvids</taxon>
        <taxon>Brassicales</taxon>
        <taxon>Brassicaceae</taxon>
        <taxon>Coluteocarpeae</taxon>
        <taxon>Microthlaspi</taxon>
    </lineage>
</organism>
<feature type="domain" description="F-box" evidence="1">
    <location>
        <begin position="14"/>
        <end position="61"/>
    </location>
</feature>
<evidence type="ECO:0000313" key="2">
    <source>
        <dbReference type="EMBL" id="CAA7044193.1"/>
    </source>
</evidence>